<dbReference type="SUPFAM" id="SSF55729">
    <property type="entry name" value="Acyl-CoA N-acyltransferases (Nat)"/>
    <property type="match status" value="1"/>
</dbReference>
<dbReference type="InterPro" id="IPR051646">
    <property type="entry name" value="NatB_acetyltransferase_subunit"/>
</dbReference>
<evidence type="ECO:0000256" key="2">
    <source>
        <dbReference type="ARBA" id="ARBA00023315"/>
    </source>
</evidence>
<organism evidence="3 4">
    <name type="scientific">Papaver atlanticum</name>
    <dbReference type="NCBI Taxonomy" id="357466"/>
    <lineage>
        <taxon>Eukaryota</taxon>
        <taxon>Viridiplantae</taxon>
        <taxon>Streptophyta</taxon>
        <taxon>Embryophyta</taxon>
        <taxon>Tracheophyta</taxon>
        <taxon>Spermatophyta</taxon>
        <taxon>Magnoliopsida</taxon>
        <taxon>Ranunculales</taxon>
        <taxon>Papaveraceae</taxon>
        <taxon>Papaveroideae</taxon>
        <taxon>Papaver</taxon>
    </lineage>
</organism>
<evidence type="ECO:0000313" key="3">
    <source>
        <dbReference type="EMBL" id="KAI3946944.1"/>
    </source>
</evidence>
<dbReference type="GO" id="GO:0004596">
    <property type="term" value="F:protein-N-terminal amino-acid acetyltransferase activity"/>
    <property type="evidence" value="ECO:0007669"/>
    <property type="project" value="TreeGrafter"/>
</dbReference>
<dbReference type="Gene3D" id="3.40.630.30">
    <property type="match status" value="1"/>
</dbReference>
<dbReference type="AlphaFoldDB" id="A0AAD4T8U5"/>
<name>A0AAD4T8U5_9MAGN</name>
<dbReference type="InterPro" id="IPR016181">
    <property type="entry name" value="Acyl_CoA_acyltransferase"/>
</dbReference>
<evidence type="ECO:0000313" key="4">
    <source>
        <dbReference type="Proteomes" id="UP001202328"/>
    </source>
</evidence>
<keyword evidence="1" id="KW-0808">Transferase</keyword>
<dbReference type="EMBL" id="JAJJMB010003633">
    <property type="protein sequence ID" value="KAI3946944.1"/>
    <property type="molecule type" value="Genomic_DNA"/>
</dbReference>
<protein>
    <recommendedName>
        <fullName evidence="5">N-acetyltransferase domain-containing protein</fullName>
    </recommendedName>
</protein>
<evidence type="ECO:0000256" key="1">
    <source>
        <dbReference type="ARBA" id="ARBA00022679"/>
    </source>
</evidence>
<keyword evidence="2" id="KW-0012">Acyltransferase</keyword>
<dbReference type="PANTHER" id="PTHR45910">
    <property type="entry name" value="N-ALPHA-ACETYLTRANSFERASE 20"/>
    <property type="match status" value="1"/>
</dbReference>
<gene>
    <name evidence="3" type="ORF">MKW98_003507</name>
</gene>
<reference evidence="3" key="1">
    <citation type="submission" date="2022-04" db="EMBL/GenBank/DDBJ databases">
        <title>A functionally conserved STORR gene fusion in Papaver species that diverged 16.8 million years ago.</title>
        <authorList>
            <person name="Catania T."/>
        </authorList>
    </citation>
    <scope>NUCLEOTIDE SEQUENCE</scope>
    <source>
        <strain evidence="3">S-188037</strain>
    </source>
</reference>
<comment type="caution">
    <text evidence="3">The sequence shown here is derived from an EMBL/GenBank/DDBJ whole genome shotgun (WGS) entry which is preliminary data.</text>
</comment>
<proteinExistence type="predicted"/>
<sequence>MTTIRKFCCNDLLEITPILMDQYNEHHKSADTRTLSWYMSTIAIWSKYFLVAEAPGNRIMGFNVAKVGGNDLSKCCQIAHVAPYIRYYRSADLVKMFVENIEVTADKIDKVFYLEMLVRSANNQKINLFERLGFVCYDQGEDRLSLQKHLPRLTEYQAHMTNLVQQKLQQPEASNTGPSVPPST</sequence>
<keyword evidence="4" id="KW-1185">Reference proteome</keyword>
<dbReference type="PANTHER" id="PTHR45910:SF1">
    <property type="entry name" value="N-ALPHA-ACETYLTRANSFERASE 20"/>
    <property type="match status" value="1"/>
</dbReference>
<accession>A0AAD4T8U5</accession>
<dbReference type="GO" id="GO:0031416">
    <property type="term" value="C:NatB complex"/>
    <property type="evidence" value="ECO:0007669"/>
    <property type="project" value="TreeGrafter"/>
</dbReference>
<evidence type="ECO:0008006" key="5">
    <source>
        <dbReference type="Google" id="ProtNLM"/>
    </source>
</evidence>
<dbReference type="Proteomes" id="UP001202328">
    <property type="component" value="Unassembled WGS sequence"/>
</dbReference>